<dbReference type="NCBIfam" id="TIGR03725">
    <property type="entry name" value="T6A_YeaZ"/>
    <property type="match status" value="1"/>
</dbReference>
<dbReference type="InterPro" id="IPR043129">
    <property type="entry name" value="ATPase_NBD"/>
</dbReference>
<dbReference type="Proteomes" id="UP000824175">
    <property type="component" value="Unassembled WGS sequence"/>
</dbReference>
<dbReference type="Pfam" id="PF00814">
    <property type="entry name" value="TsaD"/>
    <property type="match status" value="1"/>
</dbReference>
<dbReference type="EMBL" id="DVMJ01000073">
    <property type="protein sequence ID" value="HIU14137.1"/>
    <property type="molecule type" value="Genomic_DNA"/>
</dbReference>
<reference evidence="2" key="2">
    <citation type="journal article" date="2021" name="PeerJ">
        <title>Extensive microbial diversity within the chicken gut microbiome revealed by metagenomics and culture.</title>
        <authorList>
            <person name="Gilroy R."/>
            <person name="Ravi A."/>
            <person name="Getino M."/>
            <person name="Pursley I."/>
            <person name="Horton D.L."/>
            <person name="Alikhan N.F."/>
            <person name="Baker D."/>
            <person name="Gharbi K."/>
            <person name="Hall N."/>
            <person name="Watson M."/>
            <person name="Adriaenssens E.M."/>
            <person name="Foster-Nyarko E."/>
            <person name="Jarju S."/>
            <person name="Secka A."/>
            <person name="Antonio M."/>
            <person name="Oren A."/>
            <person name="Chaudhuri R.R."/>
            <person name="La Ragione R."/>
            <person name="Hildebrand F."/>
            <person name="Pallen M.J."/>
        </authorList>
    </citation>
    <scope>NUCLEOTIDE SEQUENCE</scope>
    <source>
        <strain evidence="2">CHK195-11698</strain>
    </source>
</reference>
<evidence type="ECO:0000313" key="3">
    <source>
        <dbReference type="Proteomes" id="UP000824175"/>
    </source>
</evidence>
<dbReference type="Gene3D" id="3.30.420.40">
    <property type="match status" value="1"/>
</dbReference>
<name>A0A9D1HQM2_9FIRM</name>
<dbReference type="InterPro" id="IPR000905">
    <property type="entry name" value="Gcp-like_dom"/>
</dbReference>
<dbReference type="GO" id="GO:0002949">
    <property type="term" value="P:tRNA threonylcarbamoyladenosine modification"/>
    <property type="evidence" value="ECO:0007669"/>
    <property type="project" value="InterPro"/>
</dbReference>
<dbReference type="Gene3D" id="3.30.420.200">
    <property type="match status" value="1"/>
</dbReference>
<accession>A0A9D1HQM2</accession>
<proteinExistence type="predicted"/>
<dbReference type="AlphaFoldDB" id="A0A9D1HQM2"/>
<organism evidence="2 3">
    <name type="scientific">Candidatus Fimiplasma intestinipullorum</name>
    <dbReference type="NCBI Taxonomy" id="2840825"/>
    <lineage>
        <taxon>Bacteria</taxon>
        <taxon>Bacillati</taxon>
        <taxon>Bacillota</taxon>
        <taxon>Clostridia</taxon>
        <taxon>Eubacteriales</taxon>
        <taxon>Candidatus Fimiplasma</taxon>
    </lineage>
</organism>
<feature type="domain" description="Gcp-like" evidence="1">
    <location>
        <begin position="30"/>
        <end position="132"/>
    </location>
</feature>
<sequence length="203" mass="22521">MKSLILDTSNRYLVVAIYVDGNRLACIQEEGSKRQSENAIPYIEKLLDAHEMALFDFDEIIVTRGPGSYTGERVGLTIAKTLKTVHPQVAVKMISSLQAYAGTIGQKIAVLDARSQKVFVAAYDNGRLLGEETMIEIAMFEEWKQAYANFTVVGQTEMVGYPCPEVDLASHLYALGCLTEPVKSVHELLPTYIKEVEAKKICL</sequence>
<gene>
    <name evidence="2" type="primary">tsaB</name>
    <name evidence="2" type="ORF">IAD15_08725</name>
</gene>
<dbReference type="InterPro" id="IPR022496">
    <property type="entry name" value="T6A_TsaB"/>
</dbReference>
<reference evidence="2" key="1">
    <citation type="submission" date="2020-10" db="EMBL/GenBank/DDBJ databases">
        <authorList>
            <person name="Gilroy R."/>
        </authorList>
    </citation>
    <scope>NUCLEOTIDE SEQUENCE</scope>
    <source>
        <strain evidence="2">CHK195-11698</strain>
    </source>
</reference>
<dbReference type="SUPFAM" id="SSF53067">
    <property type="entry name" value="Actin-like ATPase domain"/>
    <property type="match status" value="1"/>
</dbReference>
<protein>
    <submittedName>
        <fullName evidence="2">tRNA (Adenosine(37)-N6)-threonylcarbamoyltransferase complex dimerization subunit type 1 TsaB</fullName>
    </submittedName>
</protein>
<evidence type="ECO:0000313" key="2">
    <source>
        <dbReference type="EMBL" id="HIU14137.1"/>
    </source>
</evidence>
<evidence type="ECO:0000259" key="1">
    <source>
        <dbReference type="Pfam" id="PF00814"/>
    </source>
</evidence>
<comment type="caution">
    <text evidence="2">The sequence shown here is derived from an EMBL/GenBank/DDBJ whole genome shotgun (WGS) entry which is preliminary data.</text>
</comment>